<sequence>MSDLSLQLQQAASQLPVSSYFDQAQFSREMELIFQRGPRYPGHELAVPEVGDYHALPQEGEGRALLRTPNGIELISNVCRHRQAVMLRGRGSVAGASATGGNIVCPLHRWTYSAGQGGKAGTLLGAPHFATDPCLNLNNYPVQTWNGLVFEANGFDVAHTLAKLGPKADLDFSGYVLDRVQLHEVDYNWKTFIEVYLEDYHVGPFHPGLGNFVTCEDLRWEFGPEYSVQTVGVAGKLGKAGSDVYRKWHDEVLRFGGGRAPKHGAIWLTLYPNVMVEWYPNVLVVSTLYPKGPQKTLNVVEFFYPEEITAFEREFVEAQQAAYMETCVEDDEIALRMDAGRGALLARGDNEVGPYQSPMEDGMQHFHEWYRGVLGAHVPLR</sequence>
<keyword evidence="4" id="KW-0479">Metal-binding</keyword>
<dbReference type="InterPro" id="IPR017941">
    <property type="entry name" value="Rieske_2Fe-2S"/>
</dbReference>
<evidence type="ECO:0000256" key="6">
    <source>
        <dbReference type="ARBA" id="ARBA00023004"/>
    </source>
</evidence>
<name>A0ABX6P1W7_9BURK</name>
<dbReference type="Proteomes" id="UP000500826">
    <property type="component" value="Chromosome"/>
</dbReference>
<evidence type="ECO:0000256" key="7">
    <source>
        <dbReference type="ARBA" id="ARBA00023014"/>
    </source>
</evidence>
<dbReference type="PRINTS" id="PR00090">
    <property type="entry name" value="RNGDIOXGNASE"/>
</dbReference>
<evidence type="ECO:0000256" key="1">
    <source>
        <dbReference type="ARBA" id="ARBA00001962"/>
    </source>
</evidence>
<dbReference type="PROSITE" id="PS51296">
    <property type="entry name" value="RIESKE"/>
    <property type="match status" value="1"/>
</dbReference>
<reference evidence="9 10" key="1">
    <citation type="submission" date="2020-05" db="EMBL/GenBank/DDBJ databases">
        <title>Ramlibacter rhizophilus sp. nov., isolated from rhizosphere soil of national flower Mugunghwa from South Korea.</title>
        <authorList>
            <person name="Zheng-Fei Y."/>
            <person name="Huan T."/>
        </authorList>
    </citation>
    <scope>NUCLEOTIDE SEQUENCE [LARGE SCALE GENOMIC DNA]</scope>
    <source>
        <strain evidence="9 10">H242</strain>
    </source>
</reference>
<dbReference type="Pfam" id="PF00355">
    <property type="entry name" value="Rieske"/>
    <property type="match status" value="1"/>
</dbReference>
<feature type="domain" description="Rieske" evidence="8">
    <location>
        <begin position="39"/>
        <end position="151"/>
    </location>
</feature>
<dbReference type="InterPro" id="IPR015879">
    <property type="entry name" value="Ring_hydroxy_dOase_asu_C_dom"/>
</dbReference>
<keyword evidence="5" id="KW-0560">Oxidoreductase</keyword>
<dbReference type="SUPFAM" id="SSF50022">
    <property type="entry name" value="ISP domain"/>
    <property type="match status" value="1"/>
</dbReference>
<dbReference type="InterPro" id="IPR001663">
    <property type="entry name" value="Rng_hydr_dOase-A"/>
</dbReference>
<evidence type="ECO:0000256" key="5">
    <source>
        <dbReference type="ARBA" id="ARBA00023002"/>
    </source>
</evidence>
<dbReference type="Pfam" id="PF00848">
    <property type="entry name" value="Ring_hydroxyl_A"/>
    <property type="match status" value="1"/>
</dbReference>
<dbReference type="InterPro" id="IPR036922">
    <property type="entry name" value="Rieske_2Fe-2S_sf"/>
</dbReference>
<keyword evidence="3" id="KW-0001">2Fe-2S</keyword>
<keyword evidence="10" id="KW-1185">Reference proteome</keyword>
<organism evidence="9 10">
    <name type="scientific">Ramlibacter terrae</name>
    <dbReference type="NCBI Taxonomy" id="2732511"/>
    <lineage>
        <taxon>Bacteria</taxon>
        <taxon>Pseudomonadati</taxon>
        <taxon>Pseudomonadota</taxon>
        <taxon>Betaproteobacteria</taxon>
        <taxon>Burkholderiales</taxon>
        <taxon>Comamonadaceae</taxon>
        <taxon>Ramlibacter</taxon>
    </lineage>
</organism>
<evidence type="ECO:0000256" key="3">
    <source>
        <dbReference type="ARBA" id="ARBA00022714"/>
    </source>
</evidence>
<evidence type="ECO:0000259" key="8">
    <source>
        <dbReference type="PROSITE" id="PS51296"/>
    </source>
</evidence>
<evidence type="ECO:0000256" key="4">
    <source>
        <dbReference type="ARBA" id="ARBA00022723"/>
    </source>
</evidence>
<dbReference type="SUPFAM" id="SSF55961">
    <property type="entry name" value="Bet v1-like"/>
    <property type="match status" value="1"/>
</dbReference>
<proteinExistence type="inferred from homology"/>
<dbReference type="Gene3D" id="2.102.10.10">
    <property type="entry name" value="Rieske [2Fe-2S] iron-sulphur domain"/>
    <property type="match status" value="1"/>
</dbReference>
<dbReference type="PANTHER" id="PTHR43756">
    <property type="entry name" value="CHOLINE MONOOXYGENASE, CHLOROPLASTIC"/>
    <property type="match status" value="1"/>
</dbReference>
<dbReference type="EMBL" id="CP053418">
    <property type="protein sequence ID" value="QJW84057.1"/>
    <property type="molecule type" value="Genomic_DNA"/>
</dbReference>
<dbReference type="Gene3D" id="3.90.380.10">
    <property type="entry name" value="Naphthalene 1,2-dioxygenase Alpha Subunit, Chain A, domain 1"/>
    <property type="match status" value="2"/>
</dbReference>
<dbReference type="CDD" id="cd03469">
    <property type="entry name" value="Rieske_RO_Alpha_N"/>
    <property type="match status" value="1"/>
</dbReference>
<dbReference type="GO" id="GO:0051213">
    <property type="term" value="F:dioxygenase activity"/>
    <property type="evidence" value="ECO:0007669"/>
    <property type="project" value="UniProtKB-KW"/>
</dbReference>
<dbReference type="CDD" id="cd00680">
    <property type="entry name" value="RHO_alpha_C"/>
    <property type="match status" value="1"/>
</dbReference>
<gene>
    <name evidence="9" type="ORF">HK414_09390</name>
</gene>
<evidence type="ECO:0000313" key="10">
    <source>
        <dbReference type="Proteomes" id="UP000500826"/>
    </source>
</evidence>
<keyword evidence="7" id="KW-0411">Iron-sulfur</keyword>
<evidence type="ECO:0000256" key="2">
    <source>
        <dbReference type="ARBA" id="ARBA00008751"/>
    </source>
</evidence>
<protein>
    <submittedName>
        <fullName evidence="9">Aromatic ring-hydroxylating dioxygenase subunit alpha</fullName>
    </submittedName>
</protein>
<evidence type="ECO:0000313" key="9">
    <source>
        <dbReference type="EMBL" id="QJW84057.1"/>
    </source>
</evidence>
<accession>A0ABX6P1W7</accession>
<comment type="cofactor">
    <cofactor evidence="1">
        <name>Fe cation</name>
        <dbReference type="ChEBI" id="CHEBI:24875"/>
    </cofactor>
</comment>
<dbReference type="PANTHER" id="PTHR43756:SF5">
    <property type="entry name" value="CHOLINE MONOOXYGENASE, CHLOROPLASTIC"/>
    <property type="match status" value="1"/>
</dbReference>
<keyword evidence="6" id="KW-0408">Iron</keyword>
<keyword evidence="9" id="KW-0223">Dioxygenase</keyword>
<comment type="similarity">
    <text evidence="2">Belongs to the bacterial ring-hydroxylating dioxygenase alpha subunit family.</text>
</comment>